<name>A0ABM1DUW8_PRICU</name>
<reference evidence="2" key="1">
    <citation type="submission" date="2025-08" db="UniProtKB">
        <authorList>
            <consortium name="RefSeq"/>
        </authorList>
    </citation>
    <scope>IDENTIFICATION</scope>
</reference>
<evidence type="ECO:0000313" key="1">
    <source>
        <dbReference type="Proteomes" id="UP000695022"/>
    </source>
</evidence>
<organism evidence="1 2">
    <name type="scientific">Priapulus caudatus</name>
    <name type="common">Priapulid worm</name>
    <dbReference type="NCBI Taxonomy" id="37621"/>
    <lineage>
        <taxon>Eukaryota</taxon>
        <taxon>Metazoa</taxon>
        <taxon>Ecdysozoa</taxon>
        <taxon>Scalidophora</taxon>
        <taxon>Priapulida</taxon>
        <taxon>Priapulimorpha</taxon>
        <taxon>Priapulimorphida</taxon>
        <taxon>Priapulidae</taxon>
        <taxon>Priapulus</taxon>
    </lineage>
</organism>
<dbReference type="Proteomes" id="UP000695022">
    <property type="component" value="Unplaced"/>
</dbReference>
<sequence length="123" mass="13789">MEMLQKNLASIFNADQVEALGLQQGCTSVKWSPETIRSSVEMRAMVGADGYEYLRKRNFPLPSYRTLCTRLKHVGEAKPGLQHIIVDWNGEDIELVIPEEHAAAIALEDDMQLMDAVQLDSTV</sequence>
<keyword evidence="1" id="KW-1185">Reference proteome</keyword>
<accession>A0ABM1DUW8</accession>
<gene>
    <name evidence="2" type="primary">LOC106806345</name>
</gene>
<dbReference type="RefSeq" id="XP_014663739.1">
    <property type="nucleotide sequence ID" value="XM_014808253.1"/>
</dbReference>
<proteinExistence type="predicted"/>
<protein>
    <submittedName>
        <fullName evidence="2">Uncharacterized protein LOC106806345</fullName>
    </submittedName>
</protein>
<evidence type="ECO:0000313" key="2">
    <source>
        <dbReference type="RefSeq" id="XP_014663739.1"/>
    </source>
</evidence>
<dbReference type="GeneID" id="106806345"/>